<dbReference type="AlphaFoldDB" id="A0A2X1AP75"/>
<sequence length="110" mass="11739">MFRWRVTSDLAPRSKKGQPDQSTTGVASANWIQAEVWPLMLIISPVRWPPISRANTGTDSASPIQNRRVKSVSSGFGALAAVTSSGSSAMPQIGQEPGPTWRISGCMGQV</sequence>
<evidence type="ECO:0000313" key="2">
    <source>
        <dbReference type="EMBL" id="SPU46553.1"/>
    </source>
</evidence>
<accession>A0A2X1AP75</accession>
<gene>
    <name evidence="2" type="ORF">NCTC11165_02891</name>
</gene>
<reference evidence="2 3" key="1">
    <citation type="submission" date="2018-06" db="EMBL/GenBank/DDBJ databases">
        <authorList>
            <consortium name="Pathogen Informatics"/>
            <person name="Doyle S."/>
        </authorList>
    </citation>
    <scope>NUCLEOTIDE SEQUENCE [LARGE SCALE GENOMIC DNA]</scope>
    <source>
        <strain evidence="2 3">NCTC11165</strain>
    </source>
</reference>
<evidence type="ECO:0000256" key="1">
    <source>
        <dbReference type="SAM" id="MobiDB-lite"/>
    </source>
</evidence>
<proteinExistence type="predicted"/>
<dbReference type="Proteomes" id="UP000250358">
    <property type="component" value="Unassembled WGS sequence"/>
</dbReference>
<name>A0A2X1AP75_BREDI</name>
<feature type="region of interest" description="Disordered" evidence="1">
    <location>
        <begin position="86"/>
        <end position="110"/>
    </location>
</feature>
<feature type="region of interest" description="Disordered" evidence="1">
    <location>
        <begin position="1"/>
        <end position="26"/>
    </location>
</feature>
<organism evidence="2 3">
    <name type="scientific">Brevundimonas diminuta</name>
    <name type="common">Pseudomonas diminuta</name>
    <dbReference type="NCBI Taxonomy" id="293"/>
    <lineage>
        <taxon>Bacteria</taxon>
        <taxon>Pseudomonadati</taxon>
        <taxon>Pseudomonadota</taxon>
        <taxon>Alphaproteobacteria</taxon>
        <taxon>Caulobacterales</taxon>
        <taxon>Caulobacteraceae</taxon>
        <taxon>Brevundimonas</taxon>
    </lineage>
</organism>
<protein>
    <submittedName>
        <fullName evidence="2">Uncharacterized protein</fullName>
    </submittedName>
</protein>
<evidence type="ECO:0000313" key="3">
    <source>
        <dbReference type="Proteomes" id="UP000250358"/>
    </source>
</evidence>
<dbReference type="EMBL" id="UAQM01000043">
    <property type="protein sequence ID" value="SPU46553.1"/>
    <property type="molecule type" value="Genomic_DNA"/>
</dbReference>